<name>A0A8H6XNN9_9AGAR</name>
<dbReference type="AlphaFoldDB" id="A0A8H6XNN9"/>
<evidence type="ECO:0000256" key="1">
    <source>
        <dbReference type="ARBA" id="ARBA00022884"/>
    </source>
</evidence>
<keyword evidence="1" id="KW-0694">RNA-binding</keyword>
<dbReference type="GO" id="GO:0005634">
    <property type="term" value="C:nucleus"/>
    <property type="evidence" value="ECO:0007669"/>
    <property type="project" value="UniProtKB-ARBA"/>
</dbReference>
<reference evidence="3" key="1">
    <citation type="submission" date="2020-05" db="EMBL/GenBank/DDBJ databases">
        <title>Mycena genomes resolve the evolution of fungal bioluminescence.</title>
        <authorList>
            <person name="Tsai I.J."/>
        </authorList>
    </citation>
    <scope>NUCLEOTIDE SEQUENCE</scope>
    <source>
        <strain evidence="3">160909Yilan</strain>
    </source>
</reference>
<dbReference type="SUPFAM" id="SSF53098">
    <property type="entry name" value="Ribonuclease H-like"/>
    <property type="match status" value="1"/>
</dbReference>
<keyword evidence="4" id="KW-1185">Reference proteome</keyword>
<comment type="caution">
    <text evidence="3">The sequence shown here is derived from an EMBL/GenBank/DDBJ whole genome shotgun (WGS) entry which is preliminary data.</text>
</comment>
<sequence>MSEPSERLENLRAAYQILKRNVIRTLHTQRGAETQLNHQINEHQDIVPPAELATAEQSLTSMVDALTDACHQSSDPPTAPALVVTTRTSTGGRPRVDIDREVLAEALNLRGPTHLRNVFHYGLVEPGAPVYTDTPQGDGTISRTYTSTSAPVSTITDDELDAILASILQTFPNFGRHMLKGRLKVMGHRVPRERNAASYFRVHGSPGANSLWHHDGQHGLIRFKIVIHCFIDGKSRLITGIQVRNNNRARTVLELFCRAVDRYGLPSRVRGDHGAENVLVAQMMETERGVSRGSYIWGRSVNNTRIEHLWYDVTHGFGFKWKKFFIDLEVNHNLNPTIAEHIWLLHHLYEDAQLKRDDLRARWSWKCIIDLRSIQRWAKEKRGGKDLRRSESRLGRRLTVDLEQGLSWQTIKQRELYFNGRR</sequence>
<dbReference type="EMBL" id="JACAZH010000022">
    <property type="protein sequence ID" value="KAF7343732.1"/>
    <property type="molecule type" value="Genomic_DNA"/>
</dbReference>
<dbReference type="OrthoDB" id="2686689at2759"/>
<proteinExistence type="predicted"/>
<dbReference type="GO" id="GO:0015074">
    <property type="term" value="P:DNA integration"/>
    <property type="evidence" value="ECO:0007669"/>
    <property type="project" value="InterPro"/>
</dbReference>
<dbReference type="PANTHER" id="PTHR46791:SF5">
    <property type="entry name" value="CLR5 DOMAIN-CONTAINING PROTEIN-RELATED"/>
    <property type="match status" value="1"/>
</dbReference>
<dbReference type="InterPro" id="IPR001584">
    <property type="entry name" value="Integrase_cat-core"/>
</dbReference>
<organism evidence="3 4">
    <name type="scientific">Mycena sanguinolenta</name>
    <dbReference type="NCBI Taxonomy" id="230812"/>
    <lineage>
        <taxon>Eukaryota</taxon>
        <taxon>Fungi</taxon>
        <taxon>Dikarya</taxon>
        <taxon>Basidiomycota</taxon>
        <taxon>Agaricomycotina</taxon>
        <taxon>Agaricomycetes</taxon>
        <taxon>Agaricomycetidae</taxon>
        <taxon>Agaricales</taxon>
        <taxon>Marasmiineae</taxon>
        <taxon>Mycenaceae</taxon>
        <taxon>Mycena</taxon>
    </lineage>
</organism>
<evidence type="ECO:0000313" key="4">
    <source>
        <dbReference type="Proteomes" id="UP000623467"/>
    </source>
</evidence>
<dbReference type="InterPro" id="IPR058913">
    <property type="entry name" value="Integrase_dom_put"/>
</dbReference>
<evidence type="ECO:0000313" key="3">
    <source>
        <dbReference type="EMBL" id="KAF7343732.1"/>
    </source>
</evidence>
<evidence type="ECO:0000259" key="2">
    <source>
        <dbReference type="PROSITE" id="PS50994"/>
    </source>
</evidence>
<gene>
    <name evidence="3" type="ORF">MSAN_01953800</name>
</gene>
<dbReference type="Pfam" id="PF24764">
    <property type="entry name" value="rva_4"/>
    <property type="match status" value="1"/>
</dbReference>
<dbReference type="InterPro" id="IPR012337">
    <property type="entry name" value="RNaseH-like_sf"/>
</dbReference>
<accession>A0A8H6XNN9</accession>
<feature type="domain" description="Integrase catalytic" evidence="2">
    <location>
        <begin position="202"/>
        <end position="276"/>
    </location>
</feature>
<dbReference type="PANTHER" id="PTHR46791">
    <property type="entry name" value="EXPRESSED PROTEIN"/>
    <property type="match status" value="1"/>
</dbReference>
<dbReference type="GO" id="GO:0003723">
    <property type="term" value="F:RNA binding"/>
    <property type="evidence" value="ECO:0007669"/>
    <property type="project" value="UniProtKB-KW"/>
</dbReference>
<protein>
    <recommendedName>
        <fullName evidence="2">Integrase catalytic domain-containing protein</fullName>
    </recommendedName>
</protein>
<dbReference type="PROSITE" id="PS50994">
    <property type="entry name" value="INTEGRASE"/>
    <property type="match status" value="1"/>
</dbReference>
<dbReference type="Proteomes" id="UP000623467">
    <property type="component" value="Unassembled WGS sequence"/>
</dbReference>
<dbReference type="InterPro" id="IPR036397">
    <property type="entry name" value="RNaseH_sf"/>
</dbReference>
<dbReference type="Gene3D" id="3.30.420.10">
    <property type="entry name" value="Ribonuclease H-like superfamily/Ribonuclease H"/>
    <property type="match status" value="1"/>
</dbReference>